<accession>A0A1Y5I8V9</accession>
<dbReference type="STRING" id="70448.Q00W42"/>
<feature type="domain" description="PPC" evidence="2">
    <location>
        <begin position="1"/>
        <end position="142"/>
    </location>
</feature>
<dbReference type="Gene3D" id="3.30.1330.80">
    <property type="entry name" value="Hypothetical protein, similar to alpha- acetolactate decarboxylase, domain 2"/>
    <property type="match status" value="1"/>
</dbReference>
<dbReference type="InterPro" id="IPR005175">
    <property type="entry name" value="PPC_dom"/>
</dbReference>
<sequence length="212" mass="23123">MPHATHAIRLVPGDDLKESIIKYVRDARLTSAWIVTAVGSLSSARVRLANYSALLRGSSNDVYDAPDERFEIVSLVGTISAAGASCHLHCALGDKRGEVIGGHVLDGCVVFTTCEIVLGSDHEVTFTREHDERTGFDELVVSGRSNGDAEDEVAAETSAKRRRRARQLAAAEREREEREERGEKEPVRGLFGWLVNVVAPRPRDEEAGTEGS</sequence>
<dbReference type="PANTHER" id="PTHR34988">
    <property type="entry name" value="PROTEIN, PUTATIVE-RELATED"/>
    <property type="match status" value="1"/>
</dbReference>
<dbReference type="PANTHER" id="PTHR34988:SF1">
    <property type="entry name" value="DNA-BINDING PROTEIN"/>
    <property type="match status" value="1"/>
</dbReference>
<dbReference type="CDD" id="cd11378">
    <property type="entry name" value="DUF296"/>
    <property type="match status" value="1"/>
</dbReference>
<feature type="region of interest" description="Disordered" evidence="1">
    <location>
        <begin position="142"/>
        <end position="185"/>
    </location>
</feature>
<proteinExistence type="predicted"/>
<feature type="compositionally biased region" description="Basic and acidic residues" evidence="1">
    <location>
        <begin position="171"/>
        <end position="185"/>
    </location>
</feature>
<reference evidence="4" key="3">
    <citation type="submission" date="2017-04" db="EMBL/GenBank/DDBJ databases">
        <title>Population genomics of picophytoplankton unveils novel chromosome hypervariability.</title>
        <authorList>
            <consortium name="DOE Joint Genome Institute"/>
            <person name="Blanc-Mathieu R."/>
            <person name="Krasovec M."/>
            <person name="Hebrard M."/>
            <person name="Yau S."/>
            <person name="Desgranges E."/>
            <person name="Martin J."/>
            <person name="Schackwitz W."/>
            <person name="Kuo A."/>
            <person name="Salin G."/>
            <person name="Donnadieu C."/>
            <person name="Desdevises Y."/>
            <person name="Sanchez-Ferandin S."/>
            <person name="Moreau H."/>
            <person name="Rivals E."/>
            <person name="Grigoriev I.V."/>
            <person name="Grimsley N."/>
            <person name="Eyre-Walker A."/>
            <person name="Piganeau G."/>
        </authorList>
    </citation>
    <scope>NUCLEOTIDE SEQUENCE [LARGE SCALE GENOMIC DNA]</scope>
    <source>
        <strain evidence="4">RCC 1115</strain>
    </source>
</reference>
<dbReference type="Proteomes" id="UP000009170">
    <property type="component" value="Unassembled WGS sequence"/>
</dbReference>
<gene>
    <name evidence="4" type="ORF">BE221DRAFT_76235</name>
    <name evidence="3" type="ORF">OT_ostta14g01435</name>
</gene>
<evidence type="ECO:0000259" key="2">
    <source>
        <dbReference type="PROSITE" id="PS51742"/>
    </source>
</evidence>
<keyword evidence="4" id="KW-0238">DNA-binding</keyword>
<dbReference type="RefSeq" id="XP_003082961.1">
    <property type="nucleotide sequence ID" value="XM_003082913.1"/>
</dbReference>
<organism evidence="3 5">
    <name type="scientific">Ostreococcus tauri</name>
    <name type="common">Marine green alga</name>
    <dbReference type="NCBI Taxonomy" id="70448"/>
    <lineage>
        <taxon>Eukaryota</taxon>
        <taxon>Viridiplantae</taxon>
        <taxon>Chlorophyta</taxon>
        <taxon>Mamiellophyceae</taxon>
        <taxon>Mamiellales</taxon>
        <taxon>Bathycoccaceae</taxon>
        <taxon>Ostreococcus</taxon>
    </lineage>
</organism>
<dbReference type="EMBL" id="KZ155785">
    <property type="protein sequence ID" value="OUS45936.1"/>
    <property type="molecule type" value="Genomic_DNA"/>
</dbReference>
<dbReference type="KEGG" id="ota:OT_ostta14g01435"/>
<dbReference type="OrthoDB" id="2156856at2759"/>
<accession>A0A454XTF1</accession>
<name>Q00W42_OSTTA</name>
<dbReference type="PROSITE" id="PS51742">
    <property type="entry name" value="PPC"/>
    <property type="match status" value="1"/>
</dbReference>
<keyword evidence="5" id="KW-1185">Reference proteome</keyword>
<dbReference type="AlphaFoldDB" id="Q00W42"/>
<dbReference type="OMA" id="VVFTTCE"/>
<dbReference type="GO" id="GO:0003677">
    <property type="term" value="F:DNA binding"/>
    <property type="evidence" value="ECO:0007669"/>
    <property type="project" value="UniProtKB-KW"/>
</dbReference>
<dbReference type="SUPFAM" id="SSF117856">
    <property type="entry name" value="AF0104/ALDC/Ptd012-like"/>
    <property type="match status" value="1"/>
</dbReference>
<accession>Q00W42</accession>
<dbReference type="Pfam" id="PF03479">
    <property type="entry name" value="PCC"/>
    <property type="match status" value="1"/>
</dbReference>
<reference evidence="3" key="2">
    <citation type="journal article" date="2014" name="BMC Genomics">
        <title>An improved genome of the model marine alga Ostreococcus tauri unfolds by assessing Illumina de novo assemblies.</title>
        <authorList>
            <person name="Blanc-Mathieu R."/>
            <person name="Verhelst B."/>
            <person name="Derelle E."/>
            <person name="Rombauts S."/>
            <person name="Bouget F.Y."/>
            <person name="Carre I."/>
            <person name="Chateau A."/>
            <person name="Eyre-Walker A."/>
            <person name="Grimsley N."/>
            <person name="Moreau H."/>
            <person name="Piegu B."/>
            <person name="Rivals E."/>
            <person name="Schackwitz W."/>
            <person name="Van de Peer Y."/>
            <person name="Piganeau G."/>
        </authorList>
    </citation>
    <scope>NUCLEOTIDE SEQUENCE</scope>
    <source>
        <strain evidence="3">RCC4221</strain>
    </source>
</reference>
<evidence type="ECO:0000313" key="5">
    <source>
        <dbReference type="Proteomes" id="UP000009170"/>
    </source>
</evidence>
<reference evidence="3 5" key="1">
    <citation type="journal article" date="2006" name="Proc. Natl. Acad. Sci. U.S.A.">
        <title>Genome analysis of the smallest free-living eukaryote Ostreococcus tauri unveils many unique features.</title>
        <authorList>
            <person name="Derelle E."/>
            <person name="Ferraz C."/>
            <person name="Rombauts S."/>
            <person name="Rouze P."/>
            <person name="Worden A.Z."/>
            <person name="Robbens S."/>
            <person name="Partensky F."/>
            <person name="Degroeve S."/>
            <person name="Echeynie S."/>
            <person name="Cooke R."/>
            <person name="Saeys Y."/>
            <person name="Wuyts J."/>
            <person name="Jabbari K."/>
            <person name="Bowler C."/>
            <person name="Panaud O."/>
            <person name="Piegu B."/>
            <person name="Ball S.G."/>
            <person name="Ral J.-P."/>
            <person name="Bouget F.-Y."/>
            <person name="Piganeau G."/>
            <person name="De Baets B."/>
            <person name="Picard A."/>
            <person name="Delseny M."/>
            <person name="Demaille J."/>
            <person name="Van de Peer Y."/>
            <person name="Moreau H."/>
        </authorList>
    </citation>
    <scope>NUCLEOTIDE SEQUENCE [LARGE SCALE GENOMIC DNA]</scope>
    <source>
        <strain evidence="3 5">OTTH0595</strain>
    </source>
</reference>
<dbReference type="Proteomes" id="UP000195557">
    <property type="component" value="Unassembled WGS sequence"/>
</dbReference>
<dbReference type="GeneID" id="9837882"/>
<dbReference type="InParanoid" id="Q00W42"/>
<evidence type="ECO:0000313" key="4">
    <source>
        <dbReference type="EMBL" id="OUS45936.1"/>
    </source>
</evidence>
<dbReference type="EMBL" id="CAID01000014">
    <property type="protein sequence ID" value="CAL56916.1"/>
    <property type="molecule type" value="Genomic_DNA"/>
</dbReference>
<protein>
    <submittedName>
        <fullName evidence="4">Putative DNA-binding protein</fullName>
    </submittedName>
</protein>
<evidence type="ECO:0000313" key="3">
    <source>
        <dbReference type="EMBL" id="CAL56916.1"/>
    </source>
</evidence>
<evidence type="ECO:0000256" key="1">
    <source>
        <dbReference type="SAM" id="MobiDB-lite"/>
    </source>
</evidence>